<dbReference type="RefSeq" id="WP_185788281.1">
    <property type="nucleotide sequence ID" value="NZ_JACLCP010000001.1"/>
</dbReference>
<evidence type="ECO:0000313" key="3">
    <source>
        <dbReference type="Proteomes" id="UP000533900"/>
    </source>
</evidence>
<proteinExistence type="predicted"/>
<protein>
    <submittedName>
        <fullName evidence="2">Type II secretion system protein</fullName>
    </submittedName>
</protein>
<gene>
    <name evidence="2" type="ORF">H7F21_05915</name>
</gene>
<dbReference type="InterPro" id="IPR012902">
    <property type="entry name" value="N_methyl_site"/>
</dbReference>
<dbReference type="NCBIfam" id="TIGR02532">
    <property type="entry name" value="IV_pilin_GFxxxE"/>
    <property type="match status" value="1"/>
</dbReference>
<feature type="transmembrane region" description="Helical" evidence="1">
    <location>
        <begin position="21"/>
        <end position="41"/>
    </location>
</feature>
<dbReference type="Gene3D" id="3.30.700.10">
    <property type="entry name" value="Glycoprotein, Type 4 Pilin"/>
    <property type="match status" value="1"/>
</dbReference>
<name>A0A842IN05_9FLAO</name>
<evidence type="ECO:0000256" key="1">
    <source>
        <dbReference type="SAM" id="Phobius"/>
    </source>
</evidence>
<dbReference type="Proteomes" id="UP000533900">
    <property type="component" value="Unassembled WGS sequence"/>
</dbReference>
<sequence>MDSYKNNYSRLKIERLKVSAFNLQEVLIVLLIIGVFMLIALPNLMPLVVKAKSVEAQIQLKYIYNNQTSHRYLYSKYTTDLYELDFEPPKTVKDNGTSNYIYEVLSADNTNFTARATAITDFDGDGIFNVWEINENGTPKQIIKD</sequence>
<keyword evidence="1" id="KW-0472">Membrane</keyword>
<accession>A0A842IN05</accession>
<keyword evidence="3" id="KW-1185">Reference proteome</keyword>
<reference evidence="2" key="1">
    <citation type="submission" date="2020-08" db="EMBL/GenBank/DDBJ databases">
        <title>Winogradskyella ouciana sp. nov., isolated from the hadal seawater of the Mariana Trench.</title>
        <authorList>
            <person name="He X."/>
        </authorList>
    </citation>
    <scope>NUCLEOTIDE SEQUENCE [LARGE SCALE GENOMIC DNA]</scope>
    <source>
        <strain evidence="2">KCTC 52348</strain>
    </source>
</reference>
<dbReference type="SUPFAM" id="SSF54523">
    <property type="entry name" value="Pili subunits"/>
    <property type="match status" value="1"/>
</dbReference>
<dbReference type="AlphaFoldDB" id="A0A842IN05"/>
<keyword evidence="1" id="KW-0812">Transmembrane</keyword>
<evidence type="ECO:0000313" key="2">
    <source>
        <dbReference type="EMBL" id="MBC2844622.1"/>
    </source>
</evidence>
<dbReference type="InterPro" id="IPR045584">
    <property type="entry name" value="Pilin-like"/>
</dbReference>
<keyword evidence="1" id="KW-1133">Transmembrane helix</keyword>
<comment type="caution">
    <text evidence="2">The sequence shown here is derived from an EMBL/GenBank/DDBJ whole genome shotgun (WGS) entry which is preliminary data.</text>
</comment>
<organism evidence="2 3">
    <name type="scientific">Winogradskyella flava</name>
    <dbReference type="NCBI Taxonomy" id="1884876"/>
    <lineage>
        <taxon>Bacteria</taxon>
        <taxon>Pseudomonadati</taxon>
        <taxon>Bacteroidota</taxon>
        <taxon>Flavobacteriia</taxon>
        <taxon>Flavobacteriales</taxon>
        <taxon>Flavobacteriaceae</taxon>
        <taxon>Winogradskyella</taxon>
    </lineage>
</organism>
<dbReference type="EMBL" id="JACLCP010000001">
    <property type="protein sequence ID" value="MBC2844622.1"/>
    <property type="molecule type" value="Genomic_DNA"/>
</dbReference>